<keyword evidence="3" id="KW-1133">Transmembrane helix</keyword>
<dbReference type="InterPro" id="IPR000725">
    <property type="entry name" value="Olfact_rcpt"/>
</dbReference>
<evidence type="ECO:0000256" key="2">
    <source>
        <dbReference type="ARBA" id="ARBA00022692"/>
    </source>
</evidence>
<evidence type="ECO:0000313" key="7">
    <source>
        <dbReference type="Proteomes" id="UP000269221"/>
    </source>
</evidence>
<evidence type="ECO:0000256" key="1">
    <source>
        <dbReference type="ARBA" id="ARBA00004141"/>
    </source>
</evidence>
<dbReference type="GO" id="GO:0007186">
    <property type="term" value="P:G protein-coupled receptor signaling pathway"/>
    <property type="evidence" value="ECO:0007669"/>
    <property type="project" value="InterPro"/>
</dbReference>
<keyword evidence="2" id="KW-0812">Transmembrane</keyword>
<evidence type="ECO:0000256" key="5">
    <source>
        <dbReference type="ARBA" id="ARBA00023224"/>
    </source>
</evidence>
<accession>A0A3M0IKQ1</accession>
<keyword evidence="4" id="KW-0472">Membrane</keyword>
<reference evidence="6 7" key="1">
    <citation type="submission" date="2018-07" db="EMBL/GenBank/DDBJ databases">
        <title>A high quality draft genome assembly of the barn swallow (H. rustica rustica).</title>
        <authorList>
            <person name="Formenti G."/>
            <person name="Chiara M."/>
            <person name="Poveda L."/>
            <person name="Francoijs K.-J."/>
            <person name="Bonisoli-Alquati A."/>
            <person name="Canova L."/>
            <person name="Gianfranceschi L."/>
            <person name="Horner D.S."/>
            <person name="Saino N."/>
        </authorList>
    </citation>
    <scope>NUCLEOTIDE SEQUENCE [LARGE SCALE GENOMIC DNA]</scope>
    <source>
        <strain evidence="6">Chelidonia</strain>
        <tissue evidence="6">Blood</tissue>
    </source>
</reference>
<dbReference type="Pfam" id="PF13853">
    <property type="entry name" value="7tm_4"/>
    <property type="match status" value="1"/>
</dbReference>
<name>A0A3M0IKQ1_HIRRU</name>
<evidence type="ECO:0000256" key="3">
    <source>
        <dbReference type="ARBA" id="ARBA00022989"/>
    </source>
</evidence>
<keyword evidence="5" id="KW-0807">Transducer</keyword>
<sequence>MILSAVPGKESCRKALSTCGCHPCVVPPFRVPGIAWVRSQPLAGAVSVRRRVLLAQLYLSLPAAPSALEDSLRARQPRRALLGVLCPSRVRARCRWAHLGRRSPSCLPSECTR</sequence>
<evidence type="ECO:0000313" key="6">
    <source>
        <dbReference type="EMBL" id="RMB89597.1"/>
    </source>
</evidence>
<organism evidence="6 7">
    <name type="scientific">Hirundo rustica rustica</name>
    <dbReference type="NCBI Taxonomy" id="333673"/>
    <lineage>
        <taxon>Eukaryota</taxon>
        <taxon>Metazoa</taxon>
        <taxon>Chordata</taxon>
        <taxon>Craniata</taxon>
        <taxon>Vertebrata</taxon>
        <taxon>Euteleostomi</taxon>
        <taxon>Archelosauria</taxon>
        <taxon>Archosauria</taxon>
        <taxon>Dinosauria</taxon>
        <taxon>Saurischia</taxon>
        <taxon>Theropoda</taxon>
        <taxon>Coelurosauria</taxon>
        <taxon>Aves</taxon>
        <taxon>Neognathae</taxon>
        <taxon>Neoaves</taxon>
        <taxon>Telluraves</taxon>
        <taxon>Australaves</taxon>
        <taxon>Passeriformes</taxon>
        <taxon>Sylvioidea</taxon>
        <taxon>Hirundinidae</taxon>
        <taxon>Hirundo</taxon>
    </lineage>
</organism>
<protein>
    <submittedName>
        <fullName evidence="6">Uncharacterized protein</fullName>
    </submittedName>
</protein>
<proteinExistence type="predicted"/>
<keyword evidence="7" id="KW-1185">Reference proteome</keyword>
<dbReference type="AlphaFoldDB" id="A0A3M0IKQ1"/>
<comment type="caution">
    <text evidence="6">The sequence shown here is derived from an EMBL/GenBank/DDBJ whole genome shotgun (WGS) entry which is preliminary data.</text>
</comment>
<comment type="subcellular location">
    <subcellularLocation>
        <location evidence="1">Membrane</location>
        <topology evidence="1">Multi-pass membrane protein</topology>
    </subcellularLocation>
</comment>
<dbReference type="EMBL" id="QRBI01000276">
    <property type="protein sequence ID" value="RMB89597.1"/>
    <property type="molecule type" value="Genomic_DNA"/>
</dbReference>
<gene>
    <name evidence="6" type="ORF">DUI87_34020</name>
</gene>
<dbReference type="STRING" id="333673.A0A3M0IKQ1"/>
<dbReference type="Proteomes" id="UP000269221">
    <property type="component" value="Unassembled WGS sequence"/>
</dbReference>
<evidence type="ECO:0000256" key="4">
    <source>
        <dbReference type="ARBA" id="ARBA00023136"/>
    </source>
</evidence>
<dbReference type="GO" id="GO:0004984">
    <property type="term" value="F:olfactory receptor activity"/>
    <property type="evidence" value="ECO:0007669"/>
    <property type="project" value="InterPro"/>
</dbReference>
<dbReference type="GO" id="GO:0016020">
    <property type="term" value="C:membrane"/>
    <property type="evidence" value="ECO:0007669"/>
    <property type="project" value="UniProtKB-SubCell"/>
</dbReference>